<keyword evidence="2" id="KW-1185">Reference proteome</keyword>
<dbReference type="InterPro" id="IPR019546">
    <property type="entry name" value="TAT_signal_bac_arc"/>
</dbReference>
<reference evidence="1 2" key="1">
    <citation type="submission" date="2023-02" db="EMBL/GenBank/DDBJ databases">
        <title>Genome sequence of Lentisphaera profundi SAORIC-696.</title>
        <authorList>
            <person name="Kim e."/>
            <person name="Cho J.-C."/>
            <person name="Choi A."/>
            <person name="Kang I."/>
        </authorList>
    </citation>
    <scope>NUCLEOTIDE SEQUENCE [LARGE SCALE GENOMIC DNA]</scope>
    <source>
        <strain evidence="1 2">SAORIC-696</strain>
    </source>
</reference>
<dbReference type="InterPro" id="IPR010869">
    <property type="entry name" value="DUF1501"/>
</dbReference>
<organism evidence="1 2">
    <name type="scientific">Lentisphaera profundi</name>
    <dbReference type="NCBI Taxonomy" id="1658616"/>
    <lineage>
        <taxon>Bacteria</taxon>
        <taxon>Pseudomonadati</taxon>
        <taxon>Lentisphaerota</taxon>
        <taxon>Lentisphaeria</taxon>
        <taxon>Lentisphaerales</taxon>
        <taxon>Lentisphaeraceae</taxon>
        <taxon>Lentisphaera</taxon>
    </lineage>
</organism>
<dbReference type="InterPro" id="IPR017850">
    <property type="entry name" value="Alkaline_phosphatase_core_sf"/>
</dbReference>
<gene>
    <name evidence="1" type="ORF">PQO03_13320</name>
</gene>
<dbReference type="PANTHER" id="PTHR43737:SF1">
    <property type="entry name" value="DUF1501 DOMAIN-CONTAINING PROTEIN"/>
    <property type="match status" value="1"/>
</dbReference>
<accession>A0ABY7W1F5</accession>
<protein>
    <submittedName>
        <fullName evidence="1">DUF1501 domain-containing protein</fullName>
    </submittedName>
</protein>
<dbReference type="Gene3D" id="3.40.720.10">
    <property type="entry name" value="Alkaline Phosphatase, subunit A"/>
    <property type="match status" value="1"/>
</dbReference>
<sequence>MDRRNFLKMAAALGSSAGLNLSAAENTFDPSKGILGAPHHAAKAKRVIYLFMGGGPSQFETFDNKPLMKKMHGKELPKSIIGETRLTGMSGNQSSLPVAASPYKFSQHGECGMELSELLPHTAKIVDDIALVKTMYTEAINHGPAKTFLQTGSQLAGRPSMGAWLNYGLGTDNPDMPPFVVMRTKGKGGQPLFAGLWGNGFLPSEYQGVMFRPEDDPVLYLNNPGGIARNSRRSVLDSIQELEALKKNKIFDPAIDSRLAQYEMAYRMQKSVPNAVDMSDEDEETLALYGPDVKKPGSFANNCLMARRLAERDVKFIQLYHQGWDAHGGCPGGVKGQCRDTDQAAAGLVMDLKQRGLLDDTLVIFGGEFGRTAYSQGKMTETNYGRDHHPACFPTWFAGGGIKGGTTFGQTDEFSYNIVGNDKMHVHDFHATIMHLLGIDHTRLTYRFQGRNFRLTDVHGHIIKKILA</sequence>
<dbReference type="SUPFAM" id="SSF53649">
    <property type="entry name" value="Alkaline phosphatase-like"/>
    <property type="match status" value="1"/>
</dbReference>
<proteinExistence type="predicted"/>
<dbReference type="NCBIfam" id="TIGR01409">
    <property type="entry name" value="TAT_signal_seq"/>
    <property type="match status" value="1"/>
</dbReference>
<dbReference type="Pfam" id="PF07394">
    <property type="entry name" value="DUF1501"/>
    <property type="match status" value="1"/>
</dbReference>
<dbReference type="RefSeq" id="WP_274153683.1">
    <property type="nucleotide sequence ID" value="NZ_CP117812.1"/>
</dbReference>
<name>A0ABY7W1F5_9BACT</name>
<evidence type="ECO:0000313" key="1">
    <source>
        <dbReference type="EMBL" id="WDE98814.1"/>
    </source>
</evidence>
<evidence type="ECO:0000313" key="2">
    <source>
        <dbReference type="Proteomes" id="UP001214250"/>
    </source>
</evidence>
<dbReference type="PANTHER" id="PTHR43737">
    <property type="entry name" value="BLL7424 PROTEIN"/>
    <property type="match status" value="1"/>
</dbReference>
<dbReference type="EMBL" id="CP117812">
    <property type="protein sequence ID" value="WDE98814.1"/>
    <property type="molecule type" value="Genomic_DNA"/>
</dbReference>
<dbReference type="Proteomes" id="UP001214250">
    <property type="component" value="Chromosome 2"/>
</dbReference>